<dbReference type="Proteomes" id="UP000195521">
    <property type="component" value="Unassembled WGS sequence"/>
</dbReference>
<dbReference type="RefSeq" id="XP_028543766.1">
    <property type="nucleotide sequence ID" value="XM_028687965.1"/>
</dbReference>
<accession>A0A1Y1JJ06</accession>
<protein>
    <submittedName>
        <fullName evidence="1">Uncharacterized protein</fullName>
    </submittedName>
</protein>
<dbReference type="EMBL" id="BDQF01000010">
    <property type="protein sequence ID" value="GAW81177.1"/>
    <property type="molecule type" value="Genomic_DNA"/>
</dbReference>
<evidence type="ECO:0000313" key="2">
    <source>
        <dbReference type="Proteomes" id="UP000195521"/>
    </source>
</evidence>
<sequence>MGDYIRKIPIYNDYEKKKDLLKYTFLKDGENEKRDIKEKGMNDDFQFIVKKRENMKDILTHAPDLNKRTQGDVLTERKNKLMEDMSEKYYAHEKKFPFLIDTTVKKMDVTRSMRDVLNNVYGQDDTEKIRISDDIKTKVTLLEKRKKIFLDELSNGELENVHEELFLDPAKNYIDAVKNKNKMLTLKNYGFGQSPSDFIFSYPDIKAKGKGGYATEIMKMNILKNRNDGITKRVRTKQVCKGTHHIFLMKNRLRYINHTKNSYSFDSYLNERPRIILRYKGFQKREYRGEKKDALSSEYS</sequence>
<keyword evidence="2" id="KW-1185">Reference proteome</keyword>
<gene>
    <name evidence="1" type="ORF">PGO_093770</name>
</gene>
<evidence type="ECO:0000313" key="1">
    <source>
        <dbReference type="EMBL" id="GAW81177.1"/>
    </source>
</evidence>
<reference evidence="2" key="1">
    <citation type="submission" date="2017-04" db="EMBL/GenBank/DDBJ databases">
        <title>Plasmodium gonderi genome.</title>
        <authorList>
            <person name="Arisue N."/>
            <person name="Honma H."/>
            <person name="Kawai S."/>
            <person name="Tougan T."/>
            <person name="Tanabe K."/>
            <person name="Horii T."/>
        </authorList>
    </citation>
    <scope>NUCLEOTIDE SEQUENCE [LARGE SCALE GENOMIC DNA]</scope>
    <source>
        <strain evidence="2">ATCC 30045</strain>
    </source>
</reference>
<name>A0A1Y1JJ06_PLAGO</name>
<dbReference type="OrthoDB" id="371956at2759"/>
<organism evidence="1 2">
    <name type="scientific">Plasmodium gonderi</name>
    <dbReference type="NCBI Taxonomy" id="77519"/>
    <lineage>
        <taxon>Eukaryota</taxon>
        <taxon>Sar</taxon>
        <taxon>Alveolata</taxon>
        <taxon>Apicomplexa</taxon>
        <taxon>Aconoidasida</taxon>
        <taxon>Haemosporida</taxon>
        <taxon>Plasmodiidae</taxon>
        <taxon>Plasmodium</taxon>
        <taxon>Plasmodium (Plasmodium)</taxon>
    </lineage>
</organism>
<dbReference type="OMA" id="DFVFSYP"/>
<dbReference type="GeneID" id="39747895"/>
<proteinExistence type="predicted"/>
<dbReference type="AlphaFoldDB" id="A0A1Y1JJ06"/>
<comment type="caution">
    <text evidence="1">The sequence shown here is derived from an EMBL/GenBank/DDBJ whole genome shotgun (WGS) entry which is preliminary data.</text>
</comment>